<sequence>MNLDDAAIRALEERAFNAWPALRFAYCDGWLFRFSEGLTRRANSVNALAPAGSFLETLDLAEALYGRQRLPTIFRLSPLAGDEPDGVLHRAGYRYMDETHVMTAALGEDIRVDPDVEIKAQPSPAWSAGFAAANGISPAMREVHDRMLASILMPTGYATVFEAGKPVAYGLAVVERGMVGLFDIVTVPEARRRGIGRLLVKSLLAWAQTQGASASYLQVLGRNDAARGLYGGFGFAEAYRYHYRLRV</sequence>
<dbReference type="InterPro" id="IPR056935">
    <property type="entry name" value="Rv0428c-like_C"/>
</dbReference>
<dbReference type="CDD" id="cd04301">
    <property type="entry name" value="NAT_SF"/>
    <property type="match status" value="1"/>
</dbReference>
<comment type="caution">
    <text evidence="2">The sequence shown here is derived from an EMBL/GenBank/DDBJ whole genome shotgun (WGS) entry which is preliminary data.</text>
</comment>
<dbReference type="PANTHER" id="PTHR43072">
    <property type="entry name" value="N-ACETYLTRANSFERASE"/>
    <property type="match status" value="1"/>
</dbReference>
<dbReference type="InterPro" id="IPR000182">
    <property type="entry name" value="GNAT_dom"/>
</dbReference>
<feature type="domain" description="N-acetyltransferase" evidence="1">
    <location>
        <begin position="116"/>
        <end position="247"/>
    </location>
</feature>
<dbReference type="SUPFAM" id="SSF55729">
    <property type="entry name" value="Acyl-CoA N-acyltransferases (Nat)"/>
    <property type="match status" value="1"/>
</dbReference>
<name>A0A512E4E8_9PROT</name>
<protein>
    <submittedName>
        <fullName evidence="2">Acetyltransferase</fullName>
    </submittedName>
</protein>
<evidence type="ECO:0000259" key="1">
    <source>
        <dbReference type="PROSITE" id="PS51186"/>
    </source>
</evidence>
<keyword evidence="2" id="KW-0808">Transferase</keyword>
<dbReference type="AlphaFoldDB" id="A0A512E4E8"/>
<proteinExistence type="predicted"/>
<accession>A0A512E4E8</accession>
<gene>
    <name evidence="2" type="ORF">SAE02_77620</name>
</gene>
<dbReference type="PROSITE" id="PS51186">
    <property type="entry name" value="GNAT"/>
    <property type="match status" value="1"/>
</dbReference>
<evidence type="ECO:0000313" key="3">
    <source>
        <dbReference type="Proteomes" id="UP000321523"/>
    </source>
</evidence>
<dbReference type="PANTHER" id="PTHR43072:SF60">
    <property type="entry name" value="L-2,4-DIAMINOBUTYRIC ACID ACETYLTRANSFERASE"/>
    <property type="match status" value="1"/>
</dbReference>
<dbReference type="InterPro" id="IPR016181">
    <property type="entry name" value="Acyl_CoA_acyltransferase"/>
</dbReference>
<dbReference type="GO" id="GO:0016747">
    <property type="term" value="F:acyltransferase activity, transferring groups other than amino-acyl groups"/>
    <property type="evidence" value="ECO:0007669"/>
    <property type="project" value="InterPro"/>
</dbReference>
<dbReference type="EMBL" id="BJYZ01000108">
    <property type="protein sequence ID" value="GEO43614.1"/>
    <property type="molecule type" value="Genomic_DNA"/>
</dbReference>
<dbReference type="RefSeq" id="WP_052832806.1">
    <property type="nucleotide sequence ID" value="NZ_BJYZ01000108.1"/>
</dbReference>
<organism evidence="2 3">
    <name type="scientific">Skermanella aerolata</name>
    <dbReference type="NCBI Taxonomy" id="393310"/>
    <lineage>
        <taxon>Bacteria</taxon>
        <taxon>Pseudomonadati</taxon>
        <taxon>Pseudomonadota</taxon>
        <taxon>Alphaproteobacteria</taxon>
        <taxon>Rhodospirillales</taxon>
        <taxon>Azospirillaceae</taxon>
        <taxon>Skermanella</taxon>
    </lineage>
</organism>
<dbReference type="Gene3D" id="3.40.630.30">
    <property type="match status" value="1"/>
</dbReference>
<dbReference type="OrthoDB" id="9775595at2"/>
<keyword evidence="3" id="KW-1185">Reference proteome</keyword>
<evidence type="ECO:0000313" key="2">
    <source>
        <dbReference type="EMBL" id="GEO43614.1"/>
    </source>
</evidence>
<dbReference type="Pfam" id="PF24553">
    <property type="entry name" value="Rv0428c_C"/>
    <property type="match status" value="1"/>
</dbReference>
<dbReference type="Proteomes" id="UP000321523">
    <property type="component" value="Unassembled WGS sequence"/>
</dbReference>
<reference evidence="2 3" key="1">
    <citation type="submission" date="2019-07" db="EMBL/GenBank/DDBJ databases">
        <title>Whole genome shotgun sequence of Skermanella aerolata NBRC 106429.</title>
        <authorList>
            <person name="Hosoyama A."/>
            <person name="Uohara A."/>
            <person name="Ohji S."/>
            <person name="Ichikawa N."/>
        </authorList>
    </citation>
    <scope>NUCLEOTIDE SEQUENCE [LARGE SCALE GENOMIC DNA]</scope>
    <source>
        <strain evidence="2 3">NBRC 106429</strain>
    </source>
</reference>